<dbReference type="InterPro" id="IPR012340">
    <property type="entry name" value="NA-bd_OB-fold"/>
</dbReference>
<accession>A0A7J6WL45</accession>
<keyword evidence="4" id="KW-1185">Reference proteome</keyword>
<dbReference type="OrthoDB" id="1110790at2759"/>
<dbReference type="EMBL" id="JABWDY010014352">
    <property type="protein sequence ID" value="KAF5197688.1"/>
    <property type="molecule type" value="Genomic_DNA"/>
</dbReference>
<comment type="caution">
    <text evidence="3">The sequence shown here is derived from an EMBL/GenBank/DDBJ whole genome shotgun (WGS) entry which is preliminary data.</text>
</comment>
<protein>
    <recommendedName>
        <fullName evidence="2">Replication factor A C-terminal domain-containing protein</fullName>
    </recommendedName>
</protein>
<feature type="region of interest" description="Disordered" evidence="1">
    <location>
        <begin position="181"/>
        <end position="217"/>
    </location>
</feature>
<evidence type="ECO:0000313" key="3">
    <source>
        <dbReference type="EMBL" id="KAF5197688.1"/>
    </source>
</evidence>
<feature type="domain" description="Replication factor A C-terminal" evidence="2">
    <location>
        <begin position="54"/>
        <end position="177"/>
    </location>
</feature>
<gene>
    <name evidence="3" type="ORF">FRX31_012725</name>
</gene>
<reference evidence="3 4" key="1">
    <citation type="submission" date="2020-06" db="EMBL/GenBank/DDBJ databases">
        <title>Transcriptomic and genomic resources for Thalictrum thalictroides and T. hernandezii: Facilitating candidate gene discovery in an emerging model plant lineage.</title>
        <authorList>
            <person name="Arias T."/>
            <person name="Riano-Pachon D.M."/>
            <person name="Di Stilio V.S."/>
        </authorList>
    </citation>
    <scope>NUCLEOTIDE SEQUENCE [LARGE SCALE GENOMIC DNA]</scope>
    <source>
        <strain evidence="4">cv. WT478/WT964</strain>
        <tissue evidence="3">Leaves</tissue>
    </source>
</reference>
<organism evidence="3 4">
    <name type="scientific">Thalictrum thalictroides</name>
    <name type="common">Rue-anemone</name>
    <name type="synonym">Anemone thalictroides</name>
    <dbReference type="NCBI Taxonomy" id="46969"/>
    <lineage>
        <taxon>Eukaryota</taxon>
        <taxon>Viridiplantae</taxon>
        <taxon>Streptophyta</taxon>
        <taxon>Embryophyta</taxon>
        <taxon>Tracheophyta</taxon>
        <taxon>Spermatophyta</taxon>
        <taxon>Magnoliopsida</taxon>
        <taxon>Ranunculales</taxon>
        <taxon>Ranunculaceae</taxon>
        <taxon>Thalictroideae</taxon>
        <taxon>Thalictrum</taxon>
    </lineage>
</organism>
<evidence type="ECO:0000259" key="2">
    <source>
        <dbReference type="Pfam" id="PF08646"/>
    </source>
</evidence>
<sequence>MCSIRSTIEETVTEFEEPKKEIILTAEEIMQKNRVTIGELITLARNKTAKDELYTCEATIARIYDKKWSYTACPYCTRKMESNATECQNCKAFVKMPVEKYRYAMRVDDDNDNTTFVAEAEYFLKDPVQKLMELRMLDDGEKLIKERLLKPLNEKHLFQIKFDKFSYQDGPGRSFTITHTFVEPKVEENAQEREDEAEEISADTPPKSPPTKKMRKN</sequence>
<dbReference type="Gene3D" id="2.40.50.140">
    <property type="entry name" value="Nucleic acid-binding proteins"/>
    <property type="match status" value="1"/>
</dbReference>
<proteinExistence type="predicted"/>
<feature type="compositionally biased region" description="Basic and acidic residues" evidence="1">
    <location>
        <begin position="182"/>
        <end position="192"/>
    </location>
</feature>
<dbReference type="Pfam" id="PF08646">
    <property type="entry name" value="Rep_fac-A_C"/>
    <property type="match status" value="1"/>
</dbReference>
<evidence type="ECO:0000256" key="1">
    <source>
        <dbReference type="SAM" id="MobiDB-lite"/>
    </source>
</evidence>
<dbReference type="SUPFAM" id="SSF50249">
    <property type="entry name" value="Nucleic acid-binding proteins"/>
    <property type="match status" value="1"/>
</dbReference>
<name>A0A7J6WL45_THATH</name>
<dbReference type="AlphaFoldDB" id="A0A7J6WL45"/>
<dbReference type="InterPro" id="IPR013955">
    <property type="entry name" value="Rep_factor-A_C"/>
</dbReference>
<dbReference type="Proteomes" id="UP000554482">
    <property type="component" value="Unassembled WGS sequence"/>
</dbReference>
<evidence type="ECO:0000313" key="4">
    <source>
        <dbReference type="Proteomes" id="UP000554482"/>
    </source>
</evidence>